<reference evidence="2" key="1">
    <citation type="submission" date="2020-06" db="EMBL/GenBank/DDBJ databases">
        <title>Whole Genome Sequence of Bradyrhizobium sp. Strain 66S1MB.</title>
        <authorList>
            <person name="Bromfield E."/>
            <person name="Cloutier S."/>
        </authorList>
    </citation>
    <scope>NUCLEOTIDE SEQUENCE</scope>
    <source>
        <strain evidence="2">66S1MB</strain>
    </source>
</reference>
<organism evidence="2">
    <name type="scientific">Bradyrhizobium quebecense</name>
    <dbReference type="NCBI Taxonomy" id="2748629"/>
    <lineage>
        <taxon>Bacteria</taxon>
        <taxon>Pseudomonadati</taxon>
        <taxon>Pseudomonadota</taxon>
        <taxon>Alphaproteobacteria</taxon>
        <taxon>Hyphomicrobiales</taxon>
        <taxon>Nitrobacteraceae</taxon>
        <taxon>Bradyrhizobium</taxon>
    </lineage>
</organism>
<feature type="region of interest" description="Disordered" evidence="1">
    <location>
        <begin position="1"/>
        <end position="25"/>
    </location>
</feature>
<name>A0A973WVU6_9BRAD</name>
<feature type="compositionally biased region" description="Basic and acidic residues" evidence="1">
    <location>
        <begin position="1"/>
        <end position="11"/>
    </location>
</feature>
<dbReference type="EMBL" id="JABWSX010000003">
    <property type="protein sequence ID" value="NVL12009.1"/>
    <property type="molecule type" value="Genomic_DNA"/>
</dbReference>
<sequence length="230" mass="24800">MGTLPKDRQNDRPGATPSGHDGSFSRRAMLAGTAATTAAVAVAPISGSAYAAGPDVKSDMLAFLLLSEALTGVDKQLLAPEFDVKTNDPGTDPINIKNDYFSWIALKDTTPSFATLLKFVNDNPKSSRNDIIAFVNKGNDDIKFLVRSIILLWYLGSWYEPKDLKTQAAAASPGRVSSVVVSPKAYTQGLVWQIAGAHPMGYSNLQFGYWSRNPRDPNDTKPLLPTPTAL</sequence>
<dbReference type="AlphaFoldDB" id="A0A973WVU6"/>
<dbReference type="RefSeq" id="WP_176535421.1">
    <property type="nucleotide sequence ID" value="NZ_CP088023.1"/>
</dbReference>
<accession>A0A973WVU6</accession>
<gene>
    <name evidence="2" type="ORF">HU230_41530</name>
</gene>
<proteinExistence type="predicted"/>
<dbReference type="PROSITE" id="PS51318">
    <property type="entry name" value="TAT"/>
    <property type="match status" value="1"/>
</dbReference>
<dbReference type="InterPro" id="IPR006311">
    <property type="entry name" value="TAT_signal"/>
</dbReference>
<comment type="caution">
    <text evidence="2">The sequence shown here is derived from an EMBL/GenBank/DDBJ whole genome shotgun (WGS) entry which is preliminary data.</text>
</comment>
<evidence type="ECO:0000256" key="1">
    <source>
        <dbReference type="SAM" id="MobiDB-lite"/>
    </source>
</evidence>
<protein>
    <submittedName>
        <fullName evidence="2">Uncharacterized protein</fullName>
    </submittedName>
</protein>
<evidence type="ECO:0000313" key="2">
    <source>
        <dbReference type="EMBL" id="NVL12009.1"/>
    </source>
</evidence>